<reference evidence="2 3" key="1">
    <citation type="submission" date="2014-06" db="EMBL/GenBank/DDBJ databases">
        <title>Evolutionary Origins and Diversification of the Mycorrhizal Mutualists.</title>
        <authorList>
            <consortium name="DOE Joint Genome Institute"/>
            <consortium name="Mycorrhizal Genomics Consortium"/>
            <person name="Kohler A."/>
            <person name="Kuo A."/>
            <person name="Nagy L.G."/>
            <person name="Floudas D."/>
            <person name="Copeland A."/>
            <person name="Barry K.W."/>
            <person name="Cichocki N."/>
            <person name="Veneault-Fourrey C."/>
            <person name="LaButti K."/>
            <person name="Lindquist E.A."/>
            <person name="Lipzen A."/>
            <person name="Lundell T."/>
            <person name="Morin E."/>
            <person name="Murat C."/>
            <person name="Riley R."/>
            <person name="Ohm R."/>
            <person name="Sun H."/>
            <person name="Tunlid A."/>
            <person name="Henrissat B."/>
            <person name="Grigoriev I.V."/>
            <person name="Hibbett D.S."/>
            <person name="Martin F."/>
        </authorList>
    </citation>
    <scope>NUCLEOTIDE SEQUENCE [LARGE SCALE GENOMIC DNA]</scope>
    <source>
        <strain evidence="2 3">SS14</strain>
    </source>
</reference>
<dbReference type="EMBL" id="KN837182">
    <property type="protein sequence ID" value="KIJ36068.1"/>
    <property type="molecule type" value="Genomic_DNA"/>
</dbReference>
<sequence>MKTIGTLTITDFRLIAAKYYIRVSSIEIFNKEIKHVMSEADVLAMLSPEAGFFCGTARSRFRCRSFFS</sequence>
<dbReference type="InterPro" id="IPR004179">
    <property type="entry name" value="Sec63-dom"/>
</dbReference>
<evidence type="ECO:0000313" key="3">
    <source>
        <dbReference type="Proteomes" id="UP000054279"/>
    </source>
</evidence>
<evidence type="ECO:0000259" key="1">
    <source>
        <dbReference type="Pfam" id="PF02889"/>
    </source>
</evidence>
<gene>
    <name evidence="2" type="ORF">M422DRAFT_179881</name>
</gene>
<proteinExistence type="predicted"/>
<dbReference type="Gene3D" id="1.10.3380.10">
    <property type="entry name" value="Sec63 N-terminal domain-like domain"/>
    <property type="match status" value="1"/>
</dbReference>
<accession>A0A0C9U046</accession>
<dbReference type="Proteomes" id="UP000054279">
    <property type="component" value="Unassembled WGS sequence"/>
</dbReference>
<dbReference type="AlphaFoldDB" id="A0A0C9U046"/>
<organism evidence="2 3">
    <name type="scientific">Sphaerobolus stellatus (strain SS14)</name>
    <dbReference type="NCBI Taxonomy" id="990650"/>
    <lineage>
        <taxon>Eukaryota</taxon>
        <taxon>Fungi</taxon>
        <taxon>Dikarya</taxon>
        <taxon>Basidiomycota</taxon>
        <taxon>Agaricomycotina</taxon>
        <taxon>Agaricomycetes</taxon>
        <taxon>Phallomycetidae</taxon>
        <taxon>Geastrales</taxon>
        <taxon>Sphaerobolaceae</taxon>
        <taxon>Sphaerobolus</taxon>
    </lineage>
</organism>
<keyword evidence="3" id="KW-1185">Reference proteome</keyword>
<evidence type="ECO:0000313" key="2">
    <source>
        <dbReference type="EMBL" id="KIJ36068.1"/>
    </source>
</evidence>
<dbReference type="HOGENOM" id="CLU_2795590_0_0_1"/>
<name>A0A0C9U046_SPHS4</name>
<dbReference type="Pfam" id="PF02889">
    <property type="entry name" value="Sec63"/>
    <property type="match status" value="1"/>
</dbReference>
<feature type="domain" description="SEC63" evidence="1">
    <location>
        <begin position="14"/>
        <end position="47"/>
    </location>
</feature>
<protein>
    <recommendedName>
        <fullName evidence="1">SEC63 domain-containing protein</fullName>
    </recommendedName>
</protein>